<reference evidence="2" key="2">
    <citation type="submission" date="2025-08" db="UniProtKB">
        <authorList>
            <consortium name="Ensembl"/>
        </authorList>
    </citation>
    <scope>IDENTIFICATION</scope>
</reference>
<name>A0AAZ1XDA5_OREAU</name>
<dbReference type="InterPro" id="IPR001846">
    <property type="entry name" value="VWF_type-D"/>
</dbReference>
<protein>
    <recommendedName>
        <fullName evidence="1">VWFD domain-containing protein</fullName>
    </recommendedName>
</protein>
<accession>A0AAZ1XDA5</accession>
<dbReference type="Ensembl" id="ENSOABT00000062730.1">
    <property type="protein sequence ID" value="ENSOABP00000065612.1"/>
    <property type="gene ID" value="ENSOABG00000027849.1"/>
</dbReference>
<evidence type="ECO:0000313" key="3">
    <source>
        <dbReference type="Proteomes" id="UP000472276"/>
    </source>
</evidence>
<dbReference type="PANTHER" id="PTHR46160">
    <property type="entry name" value="ALPHA-TECTORIN-RELATED"/>
    <property type="match status" value="1"/>
</dbReference>
<dbReference type="Proteomes" id="UP000472276">
    <property type="component" value="Unassembled WGS sequence"/>
</dbReference>
<organism evidence="2 3">
    <name type="scientific">Oreochromis aureus</name>
    <name type="common">Israeli tilapia</name>
    <name type="synonym">Chromis aureus</name>
    <dbReference type="NCBI Taxonomy" id="47969"/>
    <lineage>
        <taxon>Eukaryota</taxon>
        <taxon>Metazoa</taxon>
        <taxon>Chordata</taxon>
        <taxon>Craniata</taxon>
        <taxon>Vertebrata</taxon>
        <taxon>Euteleostomi</taxon>
        <taxon>Actinopterygii</taxon>
        <taxon>Neopterygii</taxon>
        <taxon>Teleostei</taxon>
        <taxon>Neoteleostei</taxon>
        <taxon>Acanthomorphata</taxon>
        <taxon>Ovalentaria</taxon>
        <taxon>Cichlomorphae</taxon>
        <taxon>Cichliformes</taxon>
        <taxon>Cichlidae</taxon>
        <taxon>African cichlids</taxon>
        <taxon>Pseudocrenilabrinae</taxon>
        <taxon>Oreochromini</taxon>
        <taxon>Oreochromis</taxon>
    </lineage>
</organism>
<feature type="domain" description="VWFD" evidence="1">
    <location>
        <begin position="77"/>
        <end position="142"/>
    </location>
</feature>
<dbReference type="Pfam" id="PF00094">
    <property type="entry name" value="VWD"/>
    <property type="match status" value="1"/>
</dbReference>
<keyword evidence="3" id="KW-1185">Reference proteome</keyword>
<reference evidence="2" key="3">
    <citation type="submission" date="2025-09" db="UniProtKB">
        <authorList>
            <consortium name="Ensembl"/>
        </authorList>
    </citation>
    <scope>IDENTIFICATION</scope>
</reference>
<evidence type="ECO:0000313" key="2">
    <source>
        <dbReference type="Ensembl" id="ENSOABP00000065612.1"/>
    </source>
</evidence>
<dbReference type="AlphaFoldDB" id="A0AAZ1XDA5"/>
<reference evidence="3" key="1">
    <citation type="submission" date="2020-03" db="EMBL/GenBank/DDBJ databases">
        <title>Evolution of repeat sequences and sex chromosomes of tilapia species revealed by chromosome-level genomes.</title>
        <authorList>
            <person name="Xu L."/>
            <person name="Tao W."/>
            <person name="Wang D."/>
            <person name="Zhou Q."/>
        </authorList>
    </citation>
    <scope>NUCLEOTIDE SEQUENCE [LARGE SCALE GENOMIC DNA]</scope>
    <source>
        <strain evidence="3">Israel</strain>
    </source>
</reference>
<proteinExistence type="predicted"/>
<dbReference type="InterPro" id="IPR052749">
    <property type="entry name" value="Alpha-tectorin"/>
</dbReference>
<dbReference type="PANTHER" id="PTHR46160:SF9">
    <property type="entry name" value="PROTEIN PRY2-RELATED"/>
    <property type="match status" value="1"/>
</dbReference>
<sequence>MCTRTQYCLSLVNCKKLDDPCVPPASCGCYHQGRYHQGGELFWDGEECQSLCTCNGTTGTSTGEFGCHPNPHGTCSAYDFQGTCRYVLVTLCNATDDLNQFSVEAKNEALNGRPLSTVAEVFVNVWGYDVHMSRDRRGLVQVSS</sequence>
<evidence type="ECO:0000259" key="1">
    <source>
        <dbReference type="Pfam" id="PF00094"/>
    </source>
</evidence>